<reference evidence="3 4" key="1">
    <citation type="submission" date="2023-04" db="EMBL/GenBank/DDBJ databases">
        <title>Jannaschia ovalis sp. nov., a marine bacterium isolated from sea tidal flat.</title>
        <authorList>
            <person name="Kwon D.Y."/>
            <person name="Kim J.-J."/>
        </authorList>
    </citation>
    <scope>NUCLEOTIDE SEQUENCE [LARGE SCALE GENOMIC DNA]</scope>
    <source>
        <strain evidence="3 4">GRR-S6-38</strain>
    </source>
</reference>
<dbReference type="SUPFAM" id="SSF51294">
    <property type="entry name" value="Hedgehog/intein (Hint) domain"/>
    <property type="match status" value="1"/>
</dbReference>
<dbReference type="InterPro" id="IPR001322">
    <property type="entry name" value="Lamin_tail_dom"/>
</dbReference>
<gene>
    <name evidence="3" type="ORF">P8627_16635</name>
</gene>
<evidence type="ECO:0000259" key="2">
    <source>
        <dbReference type="PROSITE" id="PS51841"/>
    </source>
</evidence>
<keyword evidence="4" id="KW-1185">Reference proteome</keyword>
<accession>A0ABY8LBV8</accession>
<feature type="region of interest" description="Disordered" evidence="1">
    <location>
        <begin position="102"/>
        <end position="144"/>
    </location>
</feature>
<feature type="compositionally biased region" description="Low complexity" evidence="1">
    <location>
        <begin position="126"/>
        <end position="143"/>
    </location>
</feature>
<dbReference type="Gene3D" id="2.170.16.10">
    <property type="entry name" value="Hedgehog/Intein (Hint) domain"/>
    <property type="match status" value="1"/>
</dbReference>
<evidence type="ECO:0000256" key="1">
    <source>
        <dbReference type="SAM" id="MobiDB-lite"/>
    </source>
</evidence>
<dbReference type="InterPro" id="IPR036844">
    <property type="entry name" value="Hint_dom_sf"/>
</dbReference>
<dbReference type="EMBL" id="CP122537">
    <property type="protein sequence ID" value="WGH78616.1"/>
    <property type="molecule type" value="Genomic_DNA"/>
</dbReference>
<dbReference type="RefSeq" id="WP_279965367.1">
    <property type="nucleotide sequence ID" value="NZ_CP122537.1"/>
</dbReference>
<dbReference type="PROSITE" id="PS51841">
    <property type="entry name" value="LTD"/>
    <property type="match status" value="1"/>
</dbReference>
<dbReference type="InterPro" id="IPR028992">
    <property type="entry name" value="Hedgehog/Intein_dom"/>
</dbReference>
<dbReference type="Pfam" id="PF13403">
    <property type="entry name" value="Hint_2"/>
    <property type="match status" value="1"/>
</dbReference>
<evidence type="ECO:0000313" key="4">
    <source>
        <dbReference type="Proteomes" id="UP001243420"/>
    </source>
</evidence>
<name>A0ABY8LBV8_9RHOB</name>
<protein>
    <submittedName>
        <fullName evidence="3">Hint domain-containing protein</fullName>
    </submittedName>
</protein>
<organism evidence="3 4">
    <name type="scientific">Jannaschia ovalis</name>
    <dbReference type="NCBI Taxonomy" id="3038773"/>
    <lineage>
        <taxon>Bacteria</taxon>
        <taxon>Pseudomonadati</taxon>
        <taxon>Pseudomonadota</taxon>
        <taxon>Alphaproteobacteria</taxon>
        <taxon>Rhodobacterales</taxon>
        <taxon>Roseobacteraceae</taxon>
        <taxon>Jannaschia</taxon>
    </lineage>
</organism>
<feature type="compositionally biased region" description="Polar residues" evidence="1">
    <location>
        <begin position="107"/>
        <end position="125"/>
    </location>
</feature>
<evidence type="ECO:0000313" key="3">
    <source>
        <dbReference type="EMBL" id="WGH78616.1"/>
    </source>
</evidence>
<sequence length="391" mass="41419">MPGYISEVDYDGGAGSDFVEIVVPAGVDTSAYTLVAYDKDGTIIETFSLGSPTQTIAGNNVYLLDSNDANWIDLHNDEALALVDDSGTVLQFISFKAPVTAVEGPASGTTSTAIGEHSGSNQSLETSDGGSSYSTTTTSSPGTIPCYAPGTMIDTPDGPRAVETLRPGDFVLTADHGPQKIRWVRSGDHPLEEADVDGKPVLIQSGALGPNRPAQDLIVSPQHRIIVGAGGQLMEYFDTMAFTPAKALTSLPGIRHIKGKTKITYVHFACDRHEVVTANGCQSESLLLGPEVLKGLTPAERRTVTRIFQTSCRAGDALNGPAARVCLAVGKVGRQLAVRAPLKQAAVAKEIRKWDRGAAMERYEAERLRFSQSICADVLTSHKHSALGNSP</sequence>
<dbReference type="Proteomes" id="UP001243420">
    <property type="component" value="Chromosome"/>
</dbReference>
<proteinExistence type="predicted"/>
<feature type="domain" description="LTD" evidence="2">
    <location>
        <begin position="1"/>
        <end position="97"/>
    </location>
</feature>